<dbReference type="InterPro" id="IPR029063">
    <property type="entry name" value="SAM-dependent_MTases_sf"/>
</dbReference>
<evidence type="ECO:0000259" key="8">
    <source>
        <dbReference type="Pfam" id="PF01728"/>
    </source>
</evidence>
<reference evidence="9 10" key="1">
    <citation type="submission" date="2016-07" db="EMBL/GenBank/DDBJ databases">
        <title>Pervasive Adenine N6-methylation of Active Genes in Fungi.</title>
        <authorList>
            <consortium name="DOE Joint Genome Institute"/>
            <person name="Mondo S.J."/>
            <person name="Dannebaum R.O."/>
            <person name="Kuo R.C."/>
            <person name="Labutti K."/>
            <person name="Haridas S."/>
            <person name="Kuo A."/>
            <person name="Salamov A."/>
            <person name="Ahrendt S.R."/>
            <person name="Lipzen A."/>
            <person name="Sullivan W."/>
            <person name="Andreopoulos W.B."/>
            <person name="Clum A."/>
            <person name="Lindquist E."/>
            <person name="Daum C."/>
            <person name="Ramamoorthy G.K."/>
            <person name="Gryganskyi A."/>
            <person name="Culley D."/>
            <person name="Magnuson J.K."/>
            <person name="James T.Y."/>
            <person name="O'Malley M.A."/>
            <person name="Stajich J.E."/>
            <person name="Spatafora J.W."/>
            <person name="Visel A."/>
            <person name="Grigoriev I.V."/>
        </authorList>
    </citation>
    <scope>NUCLEOTIDE SEQUENCE [LARGE SCALE GENOMIC DNA]</scope>
    <source>
        <strain evidence="9 10">JEL800</strain>
    </source>
</reference>
<dbReference type="SUPFAM" id="SSF53335">
    <property type="entry name" value="S-adenosyl-L-methionine-dependent methyltransferases"/>
    <property type="match status" value="1"/>
</dbReference>
<accession>A0A1Y2C6M1</accession>
<feature type="domain" description="Ribosomal RNA methyltransferase FtsJ" evidence="8">
    <location>
        <begin position="39"/>
        <end position="258"/>
    </location>
</feature>
<dbReference type="Gene3D" id="3.40.50.150">
    <property type="entry name" value="Vaccinia Virus protein VP39"/>
    <property type="match status" value="1"/>
</dbReference>
<dbReference type="OrthoDB" id="20105at2759"/>
<dbReference type="AlphaFoldDB" id="A0A1Y2C6M1"/>
<feature type="compositionally biased region" description="Low complexity" evidence="7">
    <location>
        <begin position="267"/>
        <end position="279"/>
    </location>
</feature>
<dbReference type="STRING" id="329046.A0A1Y2C6M1"/>
<dbReference type="EMBL" id="MCGO01000028">
    <property type="protein sequence ID" value="ORY42534.1"/>
    <property type="molecule type" value="Genomic_DNA"/>
</dbReference>
<dbReference type="PANTHER" id="PTHR10920">
    <property type="entry name" value="RIBOSOMAL RNA METHYLTRANSFERASE"/>
    <property type="match status" value="1"/>
</dbReference>
<dbReference type="InterPro" id="IPR019240">
    <property type="entry name" value="DUF2196"/>
</dbReference>
<dbReference type="Pfam" id="PF09962">
    <property type="entry name" value="DUF2196"/>
    <property type="match status" value="1"/>
</dbReference>
<organism evidence="9 10">
    <name type="scientific">Rhizoclosmatium globosum</name>
    <dbReference type="NCBI Taxonomy" id="329046"/>
    <lineage>
        <taxon>Eukaryota</taxon>
        <taxon>Fungi</taxon>
        <taxon>Fungi incertae sedis</taxon>
        <taxon>Chytridiomycota</taxon>
        <taxon>Chytridiomycota incertae sedis</taxon>
        <taxon>Chytridiomycetes</taxon>
        <taxon>Chytridiales</taxon>
        <taxon>Chytriomycetaceae</taxon>
        <taxon>Rhizoclosmatium</taxon>
    </lineage>
</organism>
<dbReference type="HAMAP" id="MF_01547">
    <property type="entry name" value="RNA_methyltr_E"/>
    <property type="match status" value="1"/>
</dbReference>
<dbReference type="Pfam" id="PF01728">
    <property type="entry name" value="FtsJ"/>
    <property type="match status" value="1"/>
</dbReference>
<dbReference type="Proteomes" id="UP000193642">
    <property type="component" value="Unassembled WGS sequence"/>
</dbReference>
<dbReference type="InterPro" id="IPR050082">
    <property type="entry name" value="RNA_methyltr_RlmE"/>
</dbReference>
<evidence type="ECO:0000256" key="4">
    <source>
        <dbReference type="ARBA" id="ARBA00022679"/>
    </source>
</evidence>
<sequence>MFFHPLLLRAAYSTTSTKQWIQRQTSDHFVKQAHRQSLRSRASFKLLDLLKTHPTLIKKGHKVLDLGAAPGGWTQVAVEAVSSRGVGPLAAGARFVGASISPNSPAVLAEGLDSDTAIPLLVRRSDNGGRVIAVDLLPIDPIPGATILQGDMTHTATQQKVIELCGGKVDTVLSDMAHSFTGSRSADVARVLDLCETAFSVAERVLKPNGNFVCKFIRGEDDQDLQTLLESRFTSVVFDKPLGSRTGSAEAYLICLEYIPPITATETKPTSSNTSLSTPPTTPPQHPLHHPGPKINQRSSKPVPLTPIDTKPKSGPPLIPHWSQLTPGTHVKVLLLTDLSGKPIGRGVSNAGLDKAVEGVVEVLLSRDYHRSGCKVRLVDGRVGRVCEVLGKP</sequence>
<evidence type="ECO:0000256" key="7">
    <source>
        <dbReference type="SAM" id="MobiDB-lite"/>
    </source>
</evidence>
<evidence type="ECO:0000313" key="10">
    <source>
        <dbReference type="Proteomes" id="UP000193642"/>
    </source>
</evidence>
<gene>
    <name evidence="9" type="ORF">BCR33DRAFT_698572</name>
</gene>
<evidence type="ECO:0000256" key="2">
    <source>
        <dbReference type="ARBA" id="ARBA00022552"/>
    </source>
</evidence>
<comment type="caution">
    <text evidence="9">The sequence shown here is derived from an EMBL/GenBank/DDBJ whole genome shotgun (WGS) entry which is preliminary data.</text>
</comment>
<dbReference type="GO" id="GO:0005739">
    <property type="term" value="C:mitochondrion"/>
    <property type="evidence" value="ECO:0007669"/>
    <property type="project" value="TreeGrafter"/>
</dbReference>
<keyword evidence="5" id="KW-0949">S-adenosyl-L-methionine</keyword>
<proteinExistence type="inferred from homology"/>
<evidence type="ECO:0000256" key="3">
    <source>
        <dbReference type="ARBA" id="ARBA00022603"/>
    </source>
</evidence>
<evidence type="ECO:0000313" key="9">
    <source>
        <dbReference type="EMBL" id="ORY42534.1"/>
    </source>
</evidence>
<keyword evidence="2" id="KW-0698">rRNA processing</keyword>
<dbReference type="InterPro" id="IPR002877">
    <property type="entry name" value="RNA_MeTrfase_FtsJ_dom"/>
</dbReference>
<dbReference type="PANTHER" id="PTHR10920:SF18">
    <property type="entry name" value="RRNA METHYLTRANSFERASE 2, MITOCHONDRIAL"/>
    <property type="match status" value="1"/>
</dbReference>
<evidence type="ECO:0000256" key="6">
    <source>
        <dbReference type="ARBA" id="ARBA00041184"/>
    </source>
</evidence>
<evidence type="ECO:0000256" key="1">
    <source>
        <dbReference type="ARBA" id="ARBA00009258"/>
    </source>
</evidence>
<feature type="region of interest" description="Disordered" evidence="7">
    <location>
        <begin position="266"/>
        <end position="315"/>
    </location>
</feature>
<name>A0A1Y2C6M1_9FUNG</name>
<comment type="similarity">
    <text evidence="1">Belongs to the class I-like SAM-binding methyltransferase superfamily. RNA methyltransferase RlmE family.</text>
</comment>
<dbReference type="InterPro" id="IPR015507">
    <property type="entry name" value="rRNA-MeTfrase_E"/>
</dbReference>
<evidence type="ECO:0000256" key="5">
    <source>
        <dbReference type="ARBA" id="ARBA00022691"/>
    </source>
</evidence>
<dbReference type="CDD" id="cd02440">
    <property type="entry name" value="AdoMet_MTases"/>
    <property type="match status" value="1"/>
</dbReference>
<keyword evidence="3" id="KW-0489">Methyltransferase</keyword>
<keyword evidence="4" id="KW-0808">Transferase</keyword>
<keyword evidence="10" id="KW-1185">Reference proteome</keyword>
<dbReference type="GO" id="GO:0008650">
    <property type="term" value="F:rRNA (uridine-2'-O-)-methyltransferase activity"/>
    <property type="evidence" value="ECO:0007669"/>
    <property type="project" value="TreeGrafter"/>
</dbReference>
<protein>
    <recommendedName>
        <fullName evidence="6">rRNA methyltransferase 2, mitochondrial</fullName>
    </recommendedName>
</protein>